<dbReference type="InterPro" id="IPR005103">
    <property type="entry name" value="AA9_LPMO"/>
</dbReference>
<sequence length="231" mass="24215">MKAGLFLATASMALTASAHYVFPALIQDNAPTGDWKYVRDWTGSYGNGPVEDVSSLDIRCNKDASTAGNDTDTLPVTAGSDIGFTVRSGIGHPGPLLAYMAKAPGDASDFEGEGQVWFKIYEDFPTVGDNGLTWPSNGATTVNFTIPASLPDGDYLLRVEHIALHGAGTEGGAQFYLSCGQVSVTGGGNGDPAPLVAFPGAYDPTDPGILINIYWPVPTNYTPPGPKVWRG</sequence>
<dbReference type="CDD" id="cd21175">
    <property type="entry name" value="LPMO_AA9"/>
    <property type="match status" value="1"/>
</dbReference>
<dbReference type="PANTHER" id="PTHR33353:SF10">
    <property type="entry name" value="ENDO-BETA-1,4-GLUCANASE D"/>
    <property type="match status" value="1"/>
</dbReference>
<dbReference type="GO" id="GO:0046872">
    <property type="term" value="F:metal ion binding"/>
    <property type="evidence" value="ECO:0007669"/>
    <property type="project" value="UniProtKB-KW"/>
</dbReference>
<evidence type="ECO:0000256" key="3">
    <source>
        <dbReference type="ARBA" id="ARBA00022525"/>
    </source>
</evidence>
<keyword evidence="12" id="KW-0624">Polysaccharide degradation</keyword>
<evidence type="ECO:0000256" key="12">
    <source>
        <dbReference type="ARBA" id="ARBA00023326"/>
    </source>
</evidence>
<proteinExistence type="inferred from homology"/>
<dbReference type="Proteomes" id="UP000256690">
    <property type="component" value="Unassembled WGS sequence"/>
</dbReference>
<dbReference type="EC" id="1.14.99.56" evidence="15"/>
<keyword evidence="10" id="KW-1015">Disulfide bond</keyword>
<evidence type="ECO:0000256" key="1">
    <source>
        <dbReference type="ARBA" id="ARBA00001973"/>
    </source>
</evidence>
<dbReference type="PANTHER" id="PTHR33353">
    <property type="entry name" value="PUTATIVE (AFU_ORTHOLOGUE AFUA_1G12560)-RELATED"/>
    <property type="match status" value="1"/>
</dbReference>
<evidence type="ECO:0000256" key="14">
    <source>
        <dbReference type="ARBA" id="ARBA00045077"/>
    </source>
</evidence>
<keyword evidence="4" id="KW-0479">Metal-binding</keyword>
<evidence type="ECO:0000256" key="2">
    <source>
        <dbReference type="ARBA" id="ARBA00004613"/>
    </source>
</evidence>
<dbReference type="GO" id="GO:0030245">
    <property type="term" value="P:cellulose catabolic process"/>
    <property type="evidence" value="ECO:0007669"/>
    <property type="project" value="UniProtKB-KW"/>
</dbReference>
<keyword evidence="11" id="KW-0119">Carbohydrate metabolism</keyword>
<evidence type="ECO:0000256" key="11">
    <source>
        <dbReference type="ARBA" id="ARBA00023277"/>
    </source>
</evidence>
<comment type="caution">
    <text evidence="18">The sequence shown here is derived from an EMBL/GenBank/DDBJ whole genome shotgun (WGS) entry which is preliminary data.</text>
</comment>
<evidence type="ECO:0000256" key="8">
    <source>
        <dbReference type="ARBA" id="ARBA00023008"/>
    </source>
</evidence>
<reference evidence="18 19" key="1">
    <citation type="journal article" date="2018" name="IMA Fungus">
        <title>IMA Genome-F 9: Draft genome sequence of Annulohypoxylon stygium, Aspergillus mulundensis, Berkeleyomyces basicola (syn. Thielaviopsis basicola), Ceratocystis smalleyi, two Cercospora beticola strains, Coleophoma cylindrospora, Fusarium fracticaudum, Phialophora cf. hyalina, and Morchella septimelata.</title>
        <authorList>
            <person name="Wingfield B.D."/>
            <person name="Bills G.F."/>
            <person name="Dong Y."/>
            <person name="Huang W."/>
            <person name="Nel W.J."/>
            <person name="Swalarsk-Parry B.S."/>
            <person name="Vaghefi N."/>
            <person name="Wilken P.M."/>
            <person name="An Z."/>
            <person name="de Beer Z.W."/>
            <person name="De Vos L."/>
            <person name="Chen L."/>
            <person name="Duong T.A."/>
            <person name="Gao Y."/>
            <person name="Hammerbacher A."/>
            <person name="Kikkert J.R."/>
            <person name="Li Y."/>
            <person name="Li H."/>
            <person name="Li K."/>
            <person name="Li Q."/>
            <person name="Liu X."/>
            <person name="Ma X."/>
            <person name="Naidoo K."/>
            <person name="Pethybridge S.J."/>
            <person name="Sun J."/>
            <person name="Steenkamp E.T."/>
            <person name="van der Nest M.A."/>
            <person name="van Wyk S."/>
            <person name="Wingfield M.J."/>
            <person name="Xiong C."/>
            <person name="Yue Q."/>
            <person name="Zhang X."/>
        </authorList>
    </citation>
    <scope>NUCLEOTIDE SEQUENCE [LARGE SCALE GENOMIC DNA]</scope>
    <source>
        <strain evidence="18 19">DSM 5745</strain>
    </source>
</reference>
<evidence type="ECO:0000256" key="9">
    <source>
        <dbReference type="ARBA" id="ARBA00023033"/>
    </source>
</evidence>
<dbReference type="RefSeq" id="XP_026603195.1">
    <property type="nucleotide sequence ID" value="XM_026748891.1"/>
</dbReference>
<name>A0A3D8RS46_9EURO</name>
<organism evidence="18 19">
    <name type="scientific">Aspergillus mulundensis</name>
    <dbReference type="NCBI Taxonomy" id="1810919"/>
    <lineage>
        <taxon>Eukaryota</taxon>
        <taxon>Fungi</taxon>
        <taxon>Dikarya</taxon>
        <taxon>Ascomycota</taxon>
        <taxon>Pezizomycotina</taxon>
        <taxon>Eurotiomycetes</taxon>
        <taxon>Eurotiomycetidae</taxon>
        <taxon>Eurotiales</taxon>
        <taxon>Aspergillaceae</taxon>
        <taxon>Aspergillus</taxon>
        <taxon>Aspergillus subgen. Nidulantes</taxon>
    </lineage>
</organism>
<evidence type="ECO:0000256" key="16">
    <source>
        <dbReference type="SAM" id="SignalP"/>
    </source>
</evidence>
<keyword evidence="3" id="KW-0964">Secreted</keyword>
<gene>
    <name evidence="18" type="ORF">DSM5745_06875</name>
</gene>
<evidence type="ECO:0000256" key="13">
    <source>
        <dbReference type="ARBA" id="ARBA00044502"/>
    </source>
</evidence>
<evidence type="ECO:0000256" key="10">
    <source>
        <dbReference type="ARBA" id="ARBA00023157"/>
    </source>
</evidence>
<keyword evidence="19" id="KW-1185">Reference proteome</keyword>
<evidence type="ECO:0000313" key="18">
    <source>
        <dbReference type="EMBL" id="RDW76883.1"/>
    </source>
</evidence>
<dbReference type="InterPro" id="IPR049892">
    <property type="entry name" value="AA9"/>
</dbReference>
<evidence type="ECO:0000256" key="7">
    <source>
        <dbReference type="ARBA" id="ARBA00023002"/>
    </source>
</evidence>
<dbReference type="EMBL" id="PVWQ01000007">
    <property type="protein sequence ID" value="RDW76883.1"/>
    <property type="molecule type" value="Genomic_DNA"/>
</dbReference>
<keyword evidence="6" id="KW-0136">Cellulose degradation</keyword>
<dbReference type="GO" id="GO:0004497">
    <property type="term" value="F:monooxygenase activity"/>
    <property type="evidence" value="ECO:0007669"/>
    <property type="project" value="UniProtKB-KW"/>
</dbReference>
<dbReference type="Pfam" id="PF03443">
    <property type="entry name" value="AA9"/>
    <property type="match status" value="1"/>
</dbReference>
<evidence type="ECO:0000256" key="6">
    <source>
        <dbReference type="ARBA" id="ARBA00023001"/>
    </source>
</evidence>
<dbReference type="STRING" id="1810919.A0A3D8RS46"/>
<feature type="chain" id="PRO_5017775087" description="lytic cellulose monooxygenase (C4-dehydrogenating)" evidence="16">
    <location>
        <begin position="19"/>
        <end position="231"/>
    </location>
</feature>
<dbReference type="AlphaFoldDB" id="A0A3D8RS46"/>
<feature type="domain" description="Auxiliary Activity family 9 catalytic" evidence="17">
    <location>
        <begin position="19"/>
        <end position="221"/>
    </location>
</feature>
<protein>
    <recommendedName>
        <fullName evidence="15">lytic cellulose monooxygenase (C4-dehydrogenating)</fullName>
        <ecNumber evidence="15">1.14.99.56</ecNumber>
    </recommendedName>
</protein>
<evidence type="ECO:0000313" key="19">
    <source>
        <dbReference type="Proteomes" id="UP000256690"/>
    </source>
</evidence>
<comment type="cofactor">
    <cofactor evidence="1">
        <name>Cu(2+)</name>
        <dbReference type="ChEBI" id="CHEBI:29036"/>
    </cofactor>
</comment>
<feature type="signal peptide" evidence="16">
    <location>
        <begin position="1"/>
        <end position="18"/>
    </location>
</feature>
<comment type="similarity">
    <text evidence="13">Belongs to the polysaccharide monooxygenase AA9 family.</text>
</comment>
<evidence type="ECO:0000256" key="5">
    <source>
        <dbReference type="ARBA" id="ARBA00022729"/>
    </source>
</evidence>
<dbReference type="Gene3D" id="2.70.50.70">
    <property type="match status" value="1"/>
</dbReference>
<evidence type="ECO:0000259" key="17">
    <source>
        <dbReference type="Pfam" id="PF03443"/>
    </source>
</evidence>
<accession>A0A3D8RS46</accession>
<evidence type="ECO:0000256" key="4">
    <source>
        <dbReference type="ARBA" id="ARBA00022723"/>
    </source>
</evidence>
<keyword evidence="9" id="KW-0503">Monooxygenase</keyword>
<dbReference type="GO" id="GO:0005576">
    <property type="term" value="C:extracellular region"/>
    <property type="evidence" value="ECO:0007669"/>
    <property type="project" value="UniProtKB-SubCell"/>
</dbReference>
<dbReference type="GeneID" id="38117245"/>
<dbReference type="OrthoDB" id="3496539at2759"/>
<evidence type="ECO:0000256" key="15">
    <source>
        <dbReference type="ARBA" id="ARBA00047174"/>
    </source>
</evidence>
<comment type="catalytic activity">
    <reaction evidence="14">
        <text>[(1-&gt;4)-beta-D-glucosyl]n+m + reduced acceptor + O2 = 4-dehydro-beta-D-glucosyl-[(1-&gt;4)-beta-D-glucosyl]n-1 + [(1-&gt;4)-beta-D-glucosyl]m + acceptor + H2O.</text>
        <dbReference type="EC" id="1.14.99.56"/>
    </reaction>
</comment>
<comment type="subcellular location">
    <subcellularLocation>
        <location evidence="2">Secreted</location>
    </subcellularLocation>
</comment>
<keyword evidence="7" id="KW-0560">Oxidoreductase</keyword>
<keyword evidence="5 16" id="KW-0732">Signal</keyword>
<keyword evidence="8" id="KW-0186">Copper</keyword>